<comment type="similarity">
    <text evidence="1 2">Belongs to the cytochrome P450 family.</text>
</comment>
<keyword evidence="2" id="KW-0503">Monooxygenase</keyword>
<evidence type="ECO:0000256" key="1">
    <source>
        <dbReference type="ARBA" id="ARBA00010617"/>
    </source>
</evidence>
<organism evidence="3 4">
    <name type="scientific">Pseudonocardia yuanmonensis</name>
    <dbReference type="NCBI Taxonomy" id="1095914"/>
    <lineage>
        <taxon>Bacteria</taxon>
        <taxon>Bacillati</taxon>
        <taxon>Actinomycetota</taxon>
        <taxon>Actinomycetes</taxon>
        <taxon>Pseudonocardiales</taxon>
        <taxon>Pseudonocardiaceae</taxon>
        <taxon>Pseudonocardia</taxon>
    </lineage>
</organism>
<keyword evidence="2" id="KW-0479">Metal-binding</keyword>
<evidence type="ECO:0000256" key="2">
    <source>
        <dbReference type="RuleBase" id="RU000461"/>
    </source>
</evidence>
<dbReference type="Proteomes" id="UP001500325">
    <property type="component" value="Unassembled WGS sequence"/>
</dbReference>
<dbReference type="InterPro" id="IPR036396">
    <property type="entry name" value="Cyt_P450_sf"/>
</dbReference>
<dbReference type="InterPro" id="IPR017972">
    <property type="entry name" value="Cyt_P450_CS"/>
</dbReference>
<dbReference type="Pfam" id="PF00067">
    <property type="entry name" value="p450"/>
    <property type="match status" value="2"/>
</dbReference>
<comment type="caution">
    <text evidence="3">The sequence shown here is derived from an EMBL/GenBank/DDBJ whole genome shotgun (WGS) entry which is preliminary data.</text>
</comment>
<dbReference type="Gene3D" id="1.10.630.10">
    <property type="entry name" value="Cytochrome P450"/>
    <property type="match status" value="1"/>
</dbReference>
<keyword evidence="2" id="KW-0349">Heme</keyword>
<dbReference type="PROSITE" id="PS00086">
    <property type="entry name" value="CYTOCHROME_P450"/>
    <property type="match status" value="1"/>
</dbReference>
<keyword evidence="2" id="KW-0560">Oxidoreductase</keyword>
<dbReference type="PANTHER" id="PTHR46696:SF1">
    <property type="entry name" value="CYTOCHROME P450 YJIB-RELATED"/>
    <property type="match status" value="1"/>
</dbReference>
<sequence>MTVLGPGTWADLLAPEAVADPYPLLAELREHDPVHWSERYRSWFVTRYADVDAALRDPRFSSDRISPYRRARLDGPDADPGVRAAFGVLEDWMVFKDPPDHTRLRKLLSRAFTPRAVERVRLRIGELAAELLDDLSGPADLIGDYAYPLTASVVAELLGVPRADRGRFKEWSDRITGLVFGGMGDPDRHADGAAGMAELTRYLGELVARHEREPADDLITALVRARDSGDALTHQEVVSTGVLLLFAGHETTTNLIGNGLLALLRHPGEPADGPGTVEEALRYDGPAKTIARIMAADVELGGRVLRRGDRVFLCPSAANRDPAVFADPDRFDVTRRPGRQLGFGLGLHYCLGAPLARLEASVAIPAVLRRFPGLRLADEPLRWHPVLLSRGLVRLPVHLDQCPTSACSSRRRPPG</sequence>
<evidence type="ECO:0000313" key="3">
    <source>
        <dbReference type="EMBL" id="GAA4703148.1"/>
    </source>
</evidence>
<keyword evidence="2" id="KW-0408">Iron</keyword>
<proteinExistence type="inferred from homology"/>
<dbReference type="SUPFAM" id="SSF48264">
    <property type="entry name" value="Cytochrome P450"/>
    <property type="match status" value="1"/>
</dbReference>
<protein>
    <submittedName>
        <fullName evidence="3">Cytochrome P450</fullName>
    </submittedName>
</protein>
<evidence type="ECO:0000313" key="4">
    <source>
        <dbReference type="Proteomes" id="UP001500325"/>
    </source>
</evidence>
<gene>
    <name evidence="3" type="ORF">GCM10023215_48240</name>
</gene>
<dbReference type="CDD" id="cd20625">
    <property type="entry name" value="CYP164-like"/>
    <property type="match status" value="1"/>
</dbReference>
<dbReference type="RefSeq" id="WP_345383014.1">
    <property type="nucleotide sequence ID" value="NZ_BAABIC010000018.1"/>
</dbReference>
<dbReference type="InterPro" id="IPR002397">
    <property type="entry name" value="Cyt_P450_B"/>
</dbReference>
<dbReference type="PANTHER" id="PTHR46696">
    <property type="entry name" value="P450, PUTATIVE (EUROFUNG)-RELATED"/>
    <property type="match status" value="1"/>
</dbReference>
<name>A0ABP8XAM2_9PSEU</name>
<dbReference type="InterPro" id="IPR001128">
    <property type="entry name" value="Cyt_P450"/>
</dbReference>
<dbReference type="PRINTS" id="PR00359">
    <property type="entry name" value="BP450"/>
</dbReference>
<keyword evidence="4" id="KW-1185">Reference proteome</keyword>
<accession>A0ABP8XAM2</accession>
<dbReference type="EMBL" id="BAABIC010000018">
    <property type="protein sequence ID" value="GAA4703148.1"/>
    <property type="molecule type" value="Genomic_DNA"/>
</dbReference>
<reference evidence="4" key="1">
    <citation type="journal article" date="2019" name="Int. J. Syst. Evol. Microbiol.">
        <title>The Global Catalogue of Microorganisms (GCM) 10K type strain sequencing project: providing services to taxonomists for standard genome sequencing and annotation.</title>
        <authorList>
            <consortium name="The Broad Institute Genomics Platform"/>
            <consortium name="The Broad Institute Genome Sequencing Center for Infectious Disease"/>
            <person name="Wu L."/>
            <person name="Ma J."/>
        </authorList>
    </citation>
    <scope>NUCLEOTIDE SEQUENCE [LARGE SCALE GENOMIC DNA]</scope>
    <source>
        <strain evidence="4">JCM 18055</strain>
    </source>
</reference>